<evidence type="ECO:0000256" key="1">
    <source>
        <dbReference type="ARBA" id="ARBA00022737"/>
    </source>
</evidence>
<evidence type="ECO:0000313" key="3">
    <source>
        <dbReference type="EMBL" id="QUI20871.1"/>
    </source>
</evidence>
<name>A0A8J8MG09_9FIRM</name>
<reference evidence="3" key="1">
    <citation type="submission" date="2020-07" db="EMBL/GenBank/DDBJ databases">
        <title>Vallitalea pronyensis genome.</title>
        <authorList>
            <person name="Postec A."/>
        </authorList>
    </citation>
    <scope>NUCLEOTIDE SEQUENCE</scope>
    <source>
        <strain evidence="3">FatNI3</strain>
    </source>
</reference>
<dbReference type="KEGG" id="vpy:HZI73_00455"/>
<keyword evidence="1" id="KW-0677">Repeat</keyword>
<dbReference type="AlphaFoldDB" id="A0A8J8MG09"/>
<evidence type="ECO:0000313" key="4">
    <source>
        <dbReference type="Proteomes" id="UP000683246"/>
    </source>
</evidence>
<feature type="domain" description="SLH" evidence="2">
    <location>
        <begin position="106"/>
        <end position="169"/>
    </location>
</feature>
<protein>
    <submittedName>
        <fullName evidence="3">S-layer homology domain-containing protein</fullName>
    </submittedName>
</protein>
<sequence>MRKYRQIISIFIGCLLLPIQVLAASPGRVIYDFKQLTNHSGKIELYWHKEGEKNIQIISYYVNQDNVMEVTYRVGNDIPEGFQKMTIFNPKVIFPIPIVLKEQQVEKMSLTDLPEDKEKQYDIISLYDQGIVNGYVDKTFKPGHSVKRAEFFAMLVAAADYELDDDVASTFTDVANDYWGKKYIMALVKKDIVKGSGNGLCKPLGDITIGEVLAIIDRTFIFHEQTSSYLLPDKNHWSNPYYISASKAGILKQSDAFVNPYTPDMKATRQQCASLLSRVLLKGYTIR</sequence>
<proteinExistence type="predicted"/>
<evidence type="ECO:0000259" key="2">
    <source>
        <dbReference type="PROSITE" id="PS51272"/>
    </source>
</evidence>
<dbReference type="PROSITE" id="PS51272">
    <property type="entry name" value="SLH"/>
    <property type="match status" value="2"/>
</dbReference>
<dbReference type="Pfam" id="PF00395">
    <property type="entry name" value="SLH"/>
    <property type="match status" value="2"/>
</dbReference>
<dbReference type="RefSeq" id="WP_212696329.1">
    <property type="nucleotide sequence ID" value="NZ_CP058649.1"/>
</dbReference>
<dbReference type="Proteomes" id="UP000683246">
    <property type="component" value="Chromosome"/>
</dbReference>
<gene>
    <name evidence="3" type="ORF">HZI73_00455</name>
</gene>
<accession>A0A8J8MG09</accession>
<feature type="domain" description="SLH" evidence="2">
    <location>
        <begin position="170"/>
        <end position="230"/>
    </location>
</feature>
<dbReference type="EMBL" id="CP058649">
    <property type="protein sequence ID" value="QUI20871.1"/>
    <property type="molecule type" value="Genomic_DNA"/>
</dbReference>
<keyword evidence="4" id="KW-1185">Reference proteome</keyword>
<dbReference type="InterPro" id="IPR001119">
    <property type="entry name" value="SLH_dom"/>
</dbReference>
<organism evidence="3 4">
    <name type="scientific">Vallitalea pronyensis</name>
    <dbReference type="NCBI Taxonomy" id="1348613"/>
    <lineage>
        <taxon>Bacteria</taxon>
        <taxon>Bacillati</taxon>
        <taxon>Bacillota</taxon>
        <taxon>Clostridia</taxon>
        <taxon>Lachnospirales</taxon>
        <taxon>Vallitaleaceae</taxon>
        <taxon>Vallitalea</taxon>
    </lineage>
</organism>